<accession>A0A0N5B043</accession>
<evidence type="ECO:0000313" key="2">
    <source>
        <dbReference type="WBParaSite" id="SMUV_0001063501-mRNA-1"/>
    </source>
</evidence>
<name>A0A0N5B043_9BILA</name>
<keyword evidence="1" id="KW-1185">Reference proteome</keyword>
<sequence length="386" mass="45455">MDCPSTSQSTDLYIASLKSLAGRSIAITLFQNNVRWRRLTDVVETLKCWLKDIGVAARLKKQLHDYIGEVINEVQRWNEKHSALFGDEKPCLIPGTKIQRAHRSEHLRTFYQCIAWKTNRYEIDDYKTAQNIIDECSNWPQMQFQFACAYAMIDMLKNTSRFDSIRLRAFSKKLSGHCLYDFWITILSDDVAWKKMFSSDALSPKQKLSLAFQFSILNGYFELMSFIWERVTMAQREYIGILQWSKICFRAKHSAVVEFLCQRLCDVNPNALARITWNSFYDALHKSIENEDNEGVREVNTKKIEFLLEHCCPKLRDALLSMSNYKVVTDAFAYNQSETFALFLDYLNKDQLQLAREFVDRFYDRKKTESARNFRQMVIRRQHTID</sequence>
<reference evidence="2" key="1">
    <citation type="submission" date="2017-02" db="UniProtKB">
        <authorList>
            <consortium name="WormBaseParasite"/>
        </authorList>
    </citation>
    <scope>IDENTIFICATION</scope>
</reference>
<protein>
    <submittedName>
        <fullName evidence="2">Uncharacterized protein</fullName>
    </submittedName>
</protein>
<proteinExistence type="predicted"/>
<dbReference type="STRING" id="451379.A0A0N5B043"/>
<dbReference type="WBParaSite" id="SMUV_0001063501-mRNA-1">
    <property type="protein sequence ID" value="SMUV_0001063501-mRNA-1"/>
    <property type="gene ID" value="SMUV_0001063501"/>
</dbReference>
<dbReference type="Proteomes" id="UP000046393">
    <property type="component" value="Unplaced"/>
</dbReference>
<evidence type="ECO:0000313" key="1">
    <source>
        <dbReference type="Proteomes" id="UP000046393"/>
    </source>
</evidence>
<dbReference type="AlphaFoldDB" id="A0A0N5B043"/>
<organism evidence="1 2">
    <name type="scientific">Syphacia muris</name>
    <dbReference type="NCBI Taxonomy" id="451379"/>
    <lineage>
        <taxon>Eukaryota</taxon>
        <taxon>Metazoa</taxon>
        <taxon>Ecdysozoa</taxon>
        <taxon>Nematoda</taxon>
        <taxon>Chromadorea</taxon>
        <taxon>Rhabditida</taxon>
        <taxon>Spirurina</taxon>
        <taxon>Oxyuridomorpha</taxon>
        <taxon>Oxyuroidea</taxon>
        <taxon>Oxyuridae</taxon>
        <taxon>Syphacia</taxon>
    </lineage>
</organism>